<dbReference type="Proteomes" id="UP000237105">
    <property type="component" value="Unassembled WGS sequence"/>
</dbReference>
<feature type="chain" id="PRO_5015196832" description="Secreted protein" evidence="1">
    <location>
        <begin position="17"/>
        <end position="87"/>
    </location>
</feature>
<feature type="signal peptide" evidence="1">
    <location>
        <begin position="1"/>
        <end position="16"/>
    </location>
</feature>
<dbReference type="EMBL" id="JXTB01000196">
    <property type="protein sequence ID" value="PON54368.1"/>
    <property type="molecule type" value="Genomic_DNA"/>
</dbReference>
<evidence type="ECO:0000313" key="2">
    <source>
        <dbReference type="EMBL" id="PON54368.1"/>
    </source>
</evidence>
<protein>
    <recommendedName>
        <fullName evidence="4">Secreted protein</fullName>
    </recommendedName>
</protein>
<organism evidence="2 3">
    <name type="scientific">Parasponia andersonii</name>
    <name type="common">Sponia andersonii</name>
    <dbReference type="NCBI Taxonomy" id="3476"/>
    <lineage>
        <taxon>Eukaryota</taxon>
        <taxon>Viridiplantae</taxon>
        <taxon>Streptophyta</taxon>
        <taxon>Embryophyta</taxon>
        <taxon>Tracheophyta</taxon>
        <taxon>Spermatophyta</taxon>
        <taxon>Magnoliopsida</taxon>
        <taxon>eudicotyledons</taxon>
        <taxon>Gunneridae</taxon>
        <taxon>Pentapetalae</taxon>
        <taxon>rosids</taxon>
        <taxon>fabids</taxon>
        <taxon>Rosales</taxon>
        <taxon>Cannabaceae</taxon>
        <taxon>Parasponia</taxon>
    </lineage>
</organism>
<sequence length="87" mass="9539">MVIIVIFSSLIYLRLSFPTFGTEGFVPDDESSFDFVSLRAHPYPIPYHCAVWYIAEGTQGGAAVATATVRSSQSPAKLPNTAYCPRH</sequence>
<keyword evidence="3" id="KW-1185">Reference proteome</keyword>
<dbReference type="AlphaFoldDB" id="A0A2P5BZZ8"/>
<gene>
    <name evidence="2" type="ORF">PanWU01x14_195970</name>
</gene>
<accession>A0A2P5BZZ8</accession>
<proteinExistence type="predicted"/>
<evidence type="ECO:0000313" key="3">
    <source>
        <dbReference type="Proteomes" id="UP000237105"/>
    </source>
</evidence>
<comment type="caution">
    <text evidence="2">The sequence shown here is derived from an EMBL/GenBank/DDBJ whole genome shotgun (WGS) entry which is preliminary data.</text>
</comment>
<name>A0A2P5BZZ8_PARAD</name>
<evidence type="ECO:0008006" key="4">
    <source>
        <dbReference type="Google" id="ProtNLM"/>
    </source>
</evidence>
<evidence type="ECO:0000256" key="1">
    <source>
        <dbReference type="SAM" id="SignalP"/>
    </source>
</evidence>
<reference evidence="3" key="1">
    <citation type="submission" date="2016-06" db="EMBL/GenBank/DDBJ databases">
        <title>Parallel loss of symbiosis genes in relatives of nitrogen-fixing non-legume Parasponia.</title>
        <authorList>
            <person name="Van Velzen R."/>
            <person name="Holmer R."/>
            <person name="Bu F."/>
            <person name="Rutten L."/>
            <person name="Van Zeijl A."/>
            <person name="Liu W."/>
            <person name="Santuari L."/>
            <person name="Cao Q."/>
            <person name="Sharma T."/>
            <person name="Shen D."/>
            <person name="Roswanjaya Y."/>
            <person name="Wardhani T."/>
            <person name="Kalhor M.S."/>
            <person name="Jansen J."/>
            <person name="Van den Hoogen J."/>
            <person name="Gungor B."/>
            <person name="Hartog M."/>
            <person name="Hontelez J."/>
            <person name="Verver J."/>
            <person name="Yang W.-C."/>
            <person name="Schijlen E."/>
            <person name="Repin R."/>
            <person name="Schilthuizen M."/>
            <person name="Schranz E."/>
            <person name="Heidstra R."/>
            <person name="Miyata K."/>
            <person name="Fedorova E."/>
            <person name="Kohlen W."/>
            <person name="Bisseling T."/>
            <person name="Smit S."/>
            <person name="Geurts R."/>
        </authorList>
    </citation>
    <scope>NUCLEOTIDE SEQUENCE [LARGE SCALE GENOMIC DNA]</scope>
    <source>
        <strain evidence="3">cv. WU1-14</strain>
    </source>
</reference>
<keyword evidence="1" id="KW-0732">Signal</keyword>